<dbReference type="SUPFAM" id="SSF56112">
    <property type="entry name" value="Protein kinase-like (PK-like)"/>
    <property type="match status" value="1"/>
</dbReference>
<dbReference type="CDD" id="cd14014">
    <property type="entry name" value="STKc_PknB_like"/>
    <property type="match status" value="1"/>
</dbReference>
<dbReference type="InterPro" id="IPR000719">
    <property type="entry name" value="Prot_kinase_dom"/>
</dbReference>
<evidence type="ECO:0000256" key="2">
    <source>
        <dbReference type="ARBA" id="ARBA00022840"/>
    </source>
</evidence>
<dbReference type="InterPro" id="IPR008271">
    <property type="entry name" value="Ser/Thr_kinase_AS"/>
</dbReference>
<protein>
    <submittedName>
        <fullName evidence="4">Serine/threonine protein kinase</fullName>
    </submittedName>
</protein>
<keyword evidence="2" id="KW-0067">ATP-binding</keyword>
<organism evidence="4 5">
    <name type="scientific">Cyanobacterium stanieri LEGE 03274</name>
    <dbReference type="NCBI Taxonomy" id="1828756"/>
    <lineage>
        <taxon>Bacteria</taxon>
        <taxon>Bacillati</taxon>
        <taxon>Cyanobacteriota</taxon>
        <taxon>Cyanophyceae</taxon>
        <taxon>Oscillatoriophycideae</taxon>
        <taxon>Chroococcales</taxon>
        <taxon>Geminocystaceae</taxon>
        <taxon>Cyanobacterium</taxon>
    </lineage>
</organism>
<keyword evidence="5" id="KW-1185">Reference proteome</keyword>
<dbReference type="RefSeq" id="WP_193799532.1">
    <property type="nucleotide sequence ID" value="NZ_JADEWC010000002.1"/>
</dbReference>
<evidence type="ECO:0000259" key="3">
    <source>
        <dbReference type="PROSITE" id="PS50011"/>
    </source>
</evidence>
<feature type="domain" description="Protein kinase" evidence="3">
    <location>
        <begin position="37"/>
        <end position="279"/>
    </location>
</feature>
<dbReference type="PANTHER" id="PTHR24363:SF7">
    <property type="entry name" value="SERINE_THREONINE-PROTEIN KINASE-LIKE PROTEIN E"/>
    <property type="match status" value="1"/>
</dbReference>
<dbReference type="PROSITE" id="PS00108">
    <property type="entry name" value="PROTEIN_KINASE_ST"/>
    <property type="match status" value="1"/>
</dbReference>
<accession>A0ABR9V0D4</accession>
<dbReference type="Gene3D" id="3.30.200.20">
    <property type="entry name" value="Phosphorylase Kinase, domain 1"/>
    <property type="match status" value="1"/>
</dbReference>
<name>A0ABR9V0D4_9CHRO</name>
<dbReference type="EMBL" id="JADEWC010000002">
    <property type="protein sequence ID" value="MBE9221337.1"/>
    <property type="molecule type" value="Genomic_DNA"/>
</dbReference>
<sequence length="283" mass="32173">MVDCCRPNPPCINFCRLDGHLLKGKGVIVNPESGNRYEVLRVLAEGGMSTTYLVYNYAMEKLCVLKEIDSDLSSMAKARELFQREARVLKSLSHHGVPQFYDFFASKNYYSLIMEMIYGESLQMLNPHSEREAVGWMLQLAKILDYLHNLPKPVIHRDIKPSNLILRHNPEEIVLIDFGAVKEVTLKPGTRIATAGFSSPEQKKGLSFIQSDFYAVGTTLIYLLTRKSPTKFFNPVLNRFVGLETAGISPSLVEIINFLTQFDYNKRPQSAIALIDLFTQFRK</sequence>
<keyword evidence="4" id="KW-0723">Serine/threonine-protein kinase</keyword>
<dbReference type="PROSITE" id="PS50011">
    <property type="entry name" value="PROTEIN_KINASE_DOM"/>
    <property type="match status" value="1"/>
</dbReference>
<dbReference type="Pfam" id="PF00069">
    <property type="entry name" value="Pkinase"/>
    <property type="match status" value="1"/>
</dbReference>
<reference evidence="4 5" key="1">
    <citation type="submission" date="2020-10" db="EMBL/GenBank/DDBJ databases">
        <authorList>
            <person name="Castelo-Branco R."/>
            <person name="Eusebio N."/>
            <person name="Adriana R."/>
            <person name="Vieira A."/>
            <person name="Brugerolle De Fraissinette N."/>
            <person name="Rezende De Castro R."/>
            <person name="Schneider M.P."/>
            <person name="Vasconcelos V."/>
            <person name="Leao P.N."/>
        </authorList>
    </citation>
    <scope>NUCLEOTIDE SEQUENCE [LARGE SCALE GENOMIC DNA]</scope>
    <source>
        <strain evidence="4 5">LEGE 03274</strain>
    </source>
</reference>
<evidence type="ECO:0000256" key="1">
    <source>
        <dbReference type="ARBA" id="ARBA00022741"/>
    </source>
</evidence>
<dbReference type="PANTHER" id="PTHR24363">
    <property type="entry name" value="SERINE/THREONINE PROTEIN KINASE"/>
    <property type="match status" value="1"/>
</dbReference>
<keyword evidence="4" id="KW-0808">Transferase</keyword>
<evidence type="ECO:0000313" key="5">
    <source>
        <dbReference type="Proteomes" id="UP000654604"/>
    </source>
</evidence>
<keyword evidence="4" id="KW-0418">Kinase</keyword>
<evidence type="ECO:0000313" key="4">
    <source>
        <dbReference type="EMBL" id="MBE9221337.1"/>
    </source>
</evidence>
<gene>
    <name evidence="4" type="ORF">IQ215_01380</name>
</gene>
<dbReference type="GO" id="GO:0004674">
    <property type="term" value="F:protein serine/threonine kinase activity"/>
    <property type="evidence" value="ECO:0007669"/>
    <property type="project" value="UniProtKB-KW"/>
</dbReference>
<dbReference type="InterPro" id="IPR011009">
    <property type="entry name" value="Kinase-like_dom_sf"/>
</dbReference>
<proteinExistence type="predicted"/>
<dbReference type="Gene3D" id="1.10.510.10">
    <property type="entry name" value="Transferase(Phosphotransferase) domain 1"/>
    <property type="match status" value="1"/>
</dbReference>
<dbReference type="SMART" id="SM00220">
    <property type="entry name" value="S_TKc"/>
    <property type="match status" value="1"/>
</dbReference>
<dbReference type="Proteomes" id="UP000654604">
    <property type="component" value="Unassembled WGS sequence"/>
</dbReference>
<keyword evidence="1" id="KW-0547">Nucleotide-binding</keyword>
<comment type="caution">
    <text evidence="4">The sequence shown here is derived from an EMBL/GenBank/DDBJ whole genome shotgun (WGS) entry which is preliminary data.</text>
</comment>